<protein>
    <submittedName>
        <fullName evidence="1">Uncharacterized protein</fullName>
    </submittedName>
</protein>
<keyword evidence="2" id="KW-1185">Reference proteome</keyword>
<name>A0AAE0RSH3_9BIVA</name>
<reference evidence="1" key="3">
    <citation type="submission" date="2023-05" db="EMBL/GenBank/DDBJ databases">
        <authorList>
            <person name="Smith C.H."/>
        </authorList>
    </citation>
    <scope>NUCLEOTIDE SEQUENCE</scope>
    <source>
        <strain evidence="1">CHS0354</strain>
        <tissue evidence="1">Mantle</tissue>
    </source>
</reference>
<accession>A0AAE0RSH3</accession>
<reference evidence="1" key="2">
    <citation type="journal article" date="2021" name="Genome Biol. Evol.">
        <title>Developing a high-quality reference genome for a parasitic bivalve with doubly uniparental inheritance (Bivalvia: Unionida).</title>
        <authorList>
            <person name="Smith C.H."/>
        </authorList>
    </citation>
    <scope>NUCLEOTIDE SEQUENCE</scope>
    <source>
        <strain evidence="1">CHS0354</strain>
        <tissue evidence="1">Mantle</tissue>
    </source>
</reference>
<organism evidence="1 2">
    <name type="scientific">Potamilus streckersoni</name>
    <dbReference type="NCBI Taxonomy" id="2493646"/>
    <lineage>
        <taxon>Eukaryota</taxon>
        <taxon>Metazoa</taxon>
        <taxon>Spiralia</taxon>
        <taxon>Lophotrochozoa</taxon>
        <taxon>Mollusca</taxon>
        <taxon>Bivalvia</taxon>
        <taxon>Autobranchia</taxon>
        <taxon>Heteroconchia</taxon>
        <taxon>Palaeoheterodonta</taxon>
        <taxon>Unionida</taxon>
        <taxon>Unionoidea</taxon>
        <taxon>Unionidae</taxon>
        <taxon>Ambleminae</taxon>
        <taxon>Lampsilini</taxon>
        <taxon>Potamilus</taxon>
    </lineage>
</organism>
<gene>
    <name evidence="1" type="ORF">CHS0354_035676</name>
</gene>
<reference evidence="1" key="1">
    <citation type="journal article" date="2021" name="Genome Biol. Evol.">
        <title>A High-Quality Reference Genome for a Parasitic Bivalve with Doubly Uniparental Inheritance (Bivalvia: Unionida).</title>
        <authorList>
            <person name="Smith C.H."/>
        </authorList>
    </citation>
    <scope>NUCLEOTIDE SEQUENCE</scope>
    <source>
        <strain evidence="1">CHS0354</strain>
    </source>
</reference>
<dbReference type="EMBL" id="JAEAOA010002081">
    <property type="protein sequence ID" value="KAK3578769.1"/>
    <property type="molecule type" value="Genomic_DNA"/>
</dbReference>
<proteinExistence type="predicted"/>
<sequence length="375" mass="40836">MKRVTSVYIWVSTVAQANVVPGDPDFQCNILDEPSNLKPGEKSTFHFNMKIPNPKSSLRVEATWLNATHPENFVLTMKAIDAGESFKYCLILSDIATENFLCPLTPSLALEIPDLVNKESTVSGSDEASDTISMEVTIQNTFDLALQGTQLFFGLQVEIDGKEIWASHFDIVVDPNSWNPLSGAIVAEALGNDLVSPGFPAMVKASIQTPPETGHVYEINVSTSPPLGKEPALSVLALLPIVDAPNLPCSYSDFKVIDSSVYQSVPPTVTSKTFAFTLSNIGYFNDSTANTLNFTIGSLLMDRIDVVQNDTHVLTITAKSSGGIVLERVTVPFTVGIKNEYPVNKTASTDFCFVSIFTHFSFFSKRKYTGKDVPS</sequence>
<comment type="caution">
    <text evidence="1">The sequence shown here is derived from an EMBL/GenBank/DDBJ whole genome shotgun (WGS) entry which is preliminary data.</text>
</comment>
<evidence type="ECO:0000313" key="2">
    <source>
        <dbReference type="Proteomes" id="UP001195483"/>
    </source>
</evidence>
<dbReference type="Proteomes" id="UP001195483">
    <property type="component" value="Unassembled WGS sequence"/>
</dbReference>
<evidence type="ECO:0000313" key="1">
    <source>
        <dbReference type="EMBL" id="KAK3578769.1"/>
    </source>
</evidence>
<dbReference type="AlphaFoldDB" id="A0AAE0RSH3"/>